<proteinExistence type="predicted"/>
<reference evidence="4" key="5">
    <citation type="submission" date="2025-08" db="UniProtKB">
        <authorList>
            <consortium name="RefSeq"/>
        </authorList>
    </citation>
    <scope>IDENTIFICATION</scope>
</reference>
<dbReference type="InterPro" id="IPR051015">
    <property type="entry name" value="EvgA-like"/>
</dbReference>
<dbReference type="Gene3D" id="3.40.50.2300">
    <property type="match status" value="1"/>
</dbReference>
<name>A0A9U5CH10_9BURK</name>
<dbReference type="InterPro" id="IPR001789">
    <property type="entry name" value="Sig_transdc_resp-reg_receiver"/>
</dbReference>
<dbReference type="Pfam" id="PF00072">
    <property type="entry name" value="Response_reg"/>
    <property type="match status" value="1"/>
</dbReference>
<evidence type="ECO:0000313" key="3">
    <source>
        <dbReference type="Proteomes" id="UP000675920"/>
    </source>
</evidence>
<evidence type="ECO:0000313" key="4">
    <source>
        <dbReference type="RefSeq" id="WP_245591376.1"/>
    </source>
</evidence>
<dbReference type="SUPFAM" id="SSF52172">
    <property type="entry name" value="CheY-like"/>
    <property type="match status" value="1"/>
</dbReference>
<accession>A0A9U5CH10</accession>
<dbReference type="GO" id="GO:0000160">
    <property type="term" value="P:phosphorelay signal transduction system"/>
    <property type="evidence" value="ECO:0007669"/>
    <property type="project" value="InterPro"/>
</dbReference>
<reference evidence="4" key="1">
    <citation type="journal article" date="2000" name="Annu. Rev. Biochem.">
        <title>Two-component signal transduction.</title>
        <authorList>
            <person name="Stock A.M."/>
            <person name="Robinson V.L."/>
            <person name="Goudreau P.N."/>
        </authorList>
    </citation>
    <scope>NUCLEOTIDE SEQUENCE</scope>
</reference>
<dbReference type="SMART" id="SM00448">
    <property type="entry name" value="REC"/>
    <property type="match status" value="1"/>
</dbReference>
<reference evidence="4" key="2">
    <citation type="journal article" date="2006" name="J. Bacteriol.">
        <title>Structural classification of bacterial response regulators: diversity of output domains and domain combinations.</title>
        <authorList>
            <person name="Galperin M.Y."/>
        </authorList>
    </citation>
    <scope>NUCLEOTIDE SEQUENCE</scope>
</reference>
<keyword evidence="1" id="KW-0597">Phosphoprotein</keyword>
<dbReference type="InterPro" id="IPR011006">
    <property type="entry name" value="CheY-like_superfamily"/>
</dbReference>
<feature type="modified residue" description="4-aspartylphosphate" evidence="1">
    <location>
        <position position="73"/>
    </location>
</feature>
<evidence type="ECO:0000259" key="2">
    <source>
        <dbReference type="PROSITE" id="PS50110"/>
    </source>
</evidence>
<evidence type="ECO:0000256" key="1">
    <source>
        <dbReference type="PROSITE-ProRule" id="PRU00169"/>
    </source>
</evidence>
<feature type="domain" description="Response regulatory" evidence="2">
    <location>
        <begin position="22"/>
        <end position="141"/>
    </location>
</feature>
<dbReference type="RefSeq" id="WP_245591376.1">
    <property type="nucleotide sequence ID" value="NZ_AXWS01000014.1"/>
</dbReference>
<dbReference type="Proteomes" id="UP000675920">
    <property type="component" value="Unplaced"/>
</dbReference>
<sequence>MQTVHVAQMERHNIMAVDAALRIFIVEDSPVIRDRLIPLLEEVRHVKVVGYAETEADAKQWLSQNRWDVLVLDLWLREGTGIGVLTWLGQRPGSDRRAVRLVLTNEAGPEVRDLCLALGADAFFDKSGEIDDLTDYLRDRLGAGGND</sequence>
<reference evidence="4" key="4">
    <citation type="journal article" date="2010" name="Curr. Opin. Microbiol.">
        <title>Diversity of structure and function of response regulator output domains.</title>
        <authorList>
            <person name="Galperin M.Y."/>
        </authorList>
    </citation>
    <scope>NUCLEOTIDE SEQUENCE</scope>
</reference>
<reference evidence="4" key="3">
    <citation type="journal article" date="2010" name="Curr. Opin. Microbiol.">
        <title>Receiver domain structure and function in response regulator proteins.</title>
        <authorList>
            <person name="Bourret R.B."/>
        </authorList>
    </citation>
    <scope>NUCLEOTIDE SEQUENCE</scope>
</reference>
<dbReference type="PROSITE" id="PS50110">
    <property type="entry name" value="RESPONSE_REGULATORY"/>
    <property type="match status" value="1"/>
</dbReference>
<keyword evidence="3" id="KW-1185">Reference proteome</keyword>
<protein>
    <submittedName>
        <fullName evidence="4">Response regulator</fullName>
    </submittedName>
</protein>
<dbReference type="PANTHER" id="PTHR45566">
    <property type="entry name" value="HTH-TYPE TRANSCRIPTIONAL REGULATOR YHJB-RELATED"/>
    <property type="match status" value="1"/>
</dbReference>
<organism evidence="3 4">
    <name type="scientific">Derxia gummosa DSM 723</name>
    <dbReference type="NCBI Taxonomy" id="1121388"/>
    <lineage>
        <taxon>Bacteria</taxon>
        <taxon>Pseudomonadati</taxon>
        <taxon>Pseudomonadota</taxon>
        <taxon>Betaproteobacteria</taxon>
        <taxon>Burkholderiales</taxon>
        <taxon>Alcaligenaceae</taxon>
        <taxon>Derxia</taxon>
    </lineage>
</organism>
<dbReference type="AlphaFoldDB" id="A0A9U5CH10"/>
<dbReference type="PANTHER" id="PTHR45566:SF1">
    <property type="entry name" value="HTH-TYPE TRANSCRIPTIONAL REGULATOR YHJB-RELATED"/>
    <property type="match status" value="1"/>
</dbReference>